<dbReference type="Gene3D" id="3.40.50.720">
    <property type="entry name" value="NAD(P)-binding Rossmann-like Domain"/>
    <property type="match status" value="1"/>
</dbReference>
<dbReference type="AlphaFoldDB" id="A0A8J6TIZ5"/>
<comment type="similarity">
    <text evidence="1">Belongs to the NAD(P)-dependent epimerase/dehydratase family.</text>
</comment>
<dbReference type="InterPro" id="IPR036291">
    <property type="entry name" value="NAD(P)-bd_dom_sf"/>
</dbReference>
<dbReference type="PANTHER" id="PTHR42687">
    <property type="entry name" value="L-THREONINE 3-DEHYDROGENASE"/>
    <property type="match status" value="1"/>
</dbReference>
<sequence>MRRKAILITGAAGEVGQALVERLAEQNNNHVISMDIRPLPPELDAKVQHIVGDILDQSLFDRLVSEYDITHIYHLAALLSTRAEYSPMLAHNVNVGGTMRLLQLAAEQSEWKSEPVIFIFPSSVAAFGMGSLENKAENPRPQEWEWNKPITMYGCNKLYGETLGIYYSNNYKQLSENEPAMLDFRCVRFPGLISAFTVPSGGTSDYGPEMLHAAAQGKPYASFVREDAAISFMAMPDAVTSLIQLAAAPRENLSHQIYNITAFSLSAEEFAAHVKKHFPDADITYSPDISRQRIIDSWPIDMNDDAARRDWGWKPAYDAEHAFSDYLVPNIRKRYE</sequence>
<evidence type="ECO:0000259" key="2">
    <source>
        <dbReference type="Pfam" id="PF01370"/>
    </source>
</evidence>
<comment type="caution">
    <text evidence="3">The sequence shown here is derived from an EMBL/GenBank/DDBJ whole genome shotgun (WGS) entry which is preliminary data.</text>
</comment>
<proteinExistence type="inferred from homology"/>
<accession>A0A8J6TIZ5</accession>
<evidence type="ECO:0000256" key="1">
    <source>
        <dbReference type="ARBA" id="ARBA00007637"/>
    </source>
</evidence>
<dbReference type="EMBL" id="JACNJN010000083">
    <property type="protein sequence ID" value="MBC8334887.1"/>
    <property type="molecule type" value="Genomic_DNA"/>
</dbReference>
<dbReference type="InterPro" id="IPR051225">
    <property type="entry name" value="NAD(P)_epim/dehydratase"/>
</dbReference>
<dbReference type="GO" id="GO:0006567">
    <property type="term" value="P:L-threonine catabolic process"/>
    <property type="evidence" value="ECO:0007669"/>
    <property type="project" value="TreeGrafter"/>
</dbReference>
<organism evidence="3 4">
    <name type="scientific">Candidatus Desulfolinea nitratireducens</name>
    <dbReference type="NCBI Taxonomy" id="2841698"/>
    <lineage>
        <taxon>Bacteria</taxon>
        <taxon>Bacillati</taxon>
        <taxon>Chloroflexota</taxon>
        <taxon>Anaerolineae</taxon>
        <taxon>Anaerolineales</taxon>
        <taxon>Anaerolineales incertae sedis</taxon>
        <taxon>Candidatus Desulfolinea</taxon>
    </lineage>
</organism>
<dbReference type="PANTHER" id="PTHR42687:SF1">
    <property type="entry name" value="L-THREONINE 3-DEHYDROGENASE, MITOCHONDRIAL"/>
    <property type="match status" value="1"/>
</dbReference>
<dbReference type="SUPFAM" id="SSF51735">
    <property type="entry name" value="NAD(P)-binding Rossmann-fold domains"/>
    <property type="match status" value="1"/>
</dbReference>
<dbReference type="Pfam" id="PF01370">
    <property type="entry name" value="Epimerase"/>
    <property type="match status" value="1"/>
</dbReference>
<evidence type="ECO:0000313" key="4">
    <source>
        <dbReference type="Proteomes" id="UP000614469"/>
    </source>
</evidence>
<dbReference type="InterPro" id="IPR001509">
    <property type="entry name" value="Epimerase_deHydtase"/>
</dbReference>
<evidence type="ECO:0000313" key="3">
    <source>
        <dbReference type="EMBL" id="MBC8334887.1"/>
    </source>
</evidence>
<gene>
    <name evidence="3" type="ORF">H8E29_06465</name>
</gene>
<reference evidence="3 4" key="1">
    <citation type="submission" date="2020-08" db="EMBL/GenBank/DDBJ databases">
        <title>Bridging the membrane lipid divide: bacteria of the FCB group superphylum have the potential to synthesize archaeal ether lipids.</title>
        <authorList>
            <person name="Villanueva L."/>
            <person name="Von Meijenfeldt F.A.B."/>
            <person name="Westbye A.B."/>
            <person name="Yadav S."/>
            <person name="Hopmans E.C."/>
            <person name="Dutilh B.E."/>
            <person name="Sinninghe Damste J.S."/>
        </authorList>
    </citation>
    <scope>NUCLEOTIDE SEQUENCE [LARGE SCALE GENOMIC DNA]</scope>
    <source>
        <strain evidence="3">NIOZ-UU36</strain>
    </source>
</reference>
<dbReference type="Proteomes" id="UP000614469">
    <property type="component" value="Unassembled WGS sequence"/>
</dbReference>
<name>A0A8J6TIZ5_9CHLR</name>
<feature type="domain" description="NAD-dependent epimerase/dehydratase" evidence="2">
    <location>
        <begin position="6"/>
        <end position="260"/>
    </location>
</feature>
<dbReference type="GO" id="GO:0008743">
    <property type="term" value="F:L-threonine 3-dehydrogenase activity"/>
    <property type="evidence" value="ECO:0007669"/>
    <property type="project" value="TreeGrafter"/>
</dbReference>
<protein>
    <submittedName>
        <fullName evidence="3">NAD-dependent epimerase/dehydratase family protein</fullName>
    </submittedName>
</protein>